<dbReference type="Proteomes" id="UP000095283">
    <property type="component" value="Unplaced"/>
</dbReference>
<proteinExistence type="predicted"/>
<organism evidence="1 2">
    <name type="scientific">Heterorhabditis bacteriophora</name>
    <name type="common">Entomopathogenic nematode worm</name>
    <dbReference type="NCBI Taxonomy" id="37862"/>
    <lineage>
        <taxon>Eukaryota</taxon>
        <taxon>Metazoa</taxon>
        <taxon>Ecdysozoa</taxon>
        <taxon>Nematoda</taxon>
        <taxon>Chromadorea</taxon>
        <taxon>Rhabditida</taxon>
        <taxon>Rhabditina</taxon>
        <taxon>Rhabditomorpha</taxon>
        <taxon>Strongyloidea</taxon>
        <taxon>Heterorhabditidae</taxon>
        <taxon>Heterorhabditis</taxon>
    </lineage>
</organism>
<accession>A0A1I7XT12</accession>
<reference evidence="2" key="1">
    <citation type="submission" date="2016-11" db="UniProtKB">
        <authorList>
            <consortium name="WormBaseParasite"/>
        </authorList>
    </citation>
    <scope>IDENTIFICATION</scope>
</reference>
<evidence type="ECO:0000313" key="1">
    <source>
        <dbReference type="Proteomes" id="UP000095283"/>
    </source>
</evidence>
<dbReference type="PANTHER" id="PTHR43016">
    <property type="entry name" value="PRESEQUENCE PROTEASE"/>
    <property type="match status" value="1"/>
</dbReference>
<keyword evidence="1" id="KW-1185">Reference proteome</keyword>
<evidence type="ECO:0000313" key="2">
    <source>
        <dbReference type="WBParaSite" id="Hba_20665"/>
    </source>
</evidence>
<dbReference type="WBParaSite" id="Hba_20665">
    <property type="protein sequence ID" value="Hba_20665"/>
    <property type="gene ID" value="Hba_20665"/>
</dbReference>
<dbReference type="AlphaFoldDB" id="A0A1I7XT12"/>
<name>A0A1I7XT12_HETBA</name>
<protein>
    <submittedName>
        <fullName evidence="2">Uncharacterized protein</fullName>
    </submittedName>
</protein>
<dbReference type="PANTHER" id="PTHR43016:SF16">
    <property type="entry name" value="METALLOPROTEASE, PUTATIVE (AFU_ORTHOLOGUE AFUA_4G07610)-RELATED"/>
    <property type="match status" value="1"/>
</dbReference>
<sequence>MQDHESEMESIMERKRKEVMFPPNNPYAVDSGGRLKNLRETCTIDRVGICLLISFTQIVNYSVFRRFSVVFINNYLVHRFMDKTVREHVDENSWDMERMGFLIDQNIMNELVKLETDAHNEIFGHMIGHQLFGNDNDESLKDRINEVCLYMENWSYNYKTDHFLILDNSNSYLYDELVLEKFHEKVAAECDRNPDLIVQKLEELRNVLFSCGLNAHFICNIDLIDSKLYGPEQWQFTLEGFGNSKKFQMNIVSSKQVDESDFEAAKRSLVFELMQKEGTVSSAGKLSILGVLRNTPTDYNNISALCREICQRIWNTSSDDMMRIGGPRVANLFENFTRAIAVHPSKVTEIKRAFPGIECATVASLNYKMGSL</sequence>